<dbReference type="Gene3D" id="3.40.50.2300">
    <property type="match status" value="2"/>
</dbReference>
<accession>A0A251WVG2</accession>
<dbReference type="SUPFAM" id="SSF47413">
    <property type="entry name" value="lambda repressor-like DNA-binding domains"/>
    <property type="match status" value="1"/>
</dbReference>
<keyword evidence="3" id="KW-0804">Transcription</keyword>
<dbReference type="InterPro" id="IPR028082">
    <property type="entry name" value="Peripla_BP_I"/>
</dbReference>
<dbReference type="InterPro" id="IPR001761">
    <property type="entry name" value="Peripla_BP/Lac1_sug-bd_dom"/>
</dbReference>
<protein>
    <submittedName>
        <fullName evidence="5">Transcriptional regulator</fullName>
    </submittedName>
</protein>
<dbReference type="CDD" id="cd01392">
    <property type="entry name" value="HTH_LacI"/>
    <property type="match status" value="1"/>
</dbReference>
<reference evidence="5 6" key="1">
    <citation type="submission" date="2016-12" db="EMBL/GenBank/DDBJ databases">
        <title>The draft genome sequence of HSLHS2.</title>
        <authorList>
            <person name="Hu D."/>
            <person name="Wang L."/>
            <person name="Shao Z."/>
        </authorList>
    </citation>
    <scope>NUCLEOTIDE SEQUENCE [LARGE SCALE GENOMIC DNA]</scope>
    <source>
        <strain evidence="5">MCCC 1A06712</strain>
    </source>
</reference>
<sequence length="345" mass="38119">MDQDQTATQYELLPGEKPTLKTISRLSGMAVPTVSRALNDAPDINVETKKTIREIADAIGYVPNRAGVRLRTGRTNVISLILAPENDMMNHTAQLINSITRELRGTNYHLNITPYFYDDDPLKPIRYVVENHSADAIIMNQTTPDDPRVRYLIDHNFPFATHGQTSLKTHPYFDFDNHAYAAFGVEYLVKRGRKHLVVVAPPRGQFYAEDTISGATEAAEKLGASLRIIRRINSDNSAEVACAALKDILTEDPTIDGIICSSPLAAMGAAVAIEKKRRVLGGDIDVFGKEAINFLRIFRRDIIVMKEDVARAGSFLARAAIEAIRDPLAPPMQGLQVPTEDDLAP</sequence>
<dbReference type="Pfam" id="PF00532">
    <property type="entry name" value="Peripla_BP_1"/>
    <property type="match status" value="1"/>
</dbReference>
<comment type="caution">
    <text evidence="5">The sequence shown here is derived from an EMBL/GenBank/DDBJ whole genome shotgun (WGS) entry which is preliminary data.</text>
</comment>
<keyword evidence="1" id="KW-0805">Transcription regulation</keyword>
<dbReference type="Gene3D" id="1.10.260.40">
    <property type="entry name" value="lambda repressor-like DNA-binding domains"/>
    <property type="match status" value="1"/>
</dbReference>
<dbReference type="SUPFAM" id="SSF53822">
    <property type="entry name" value="Periplasmic binding protein-like I"/>
    <property type="match status" value="1"/>
</dbReference>
<keyword evidence="2" id="KW-0238">DNA-binding</keyword>
<proteinExistence type="predicted"/>
<dbReference type="PANTHER" id="PTHR30146:SF120">
    <property type="entry name" value="ALANINE RACEMASE"/>
    <property type="match status" value="1"/>
</dbReference>
<evidence type="ECO:0000256" key="1">
    <source>
        <dbReference type="ARBA" id="ARBA00023015"/>
    </source>
</evidence>
<dbReference type="PROSITE" id="PS50932">
    <property type="entry name" value="HTH_LACI_2"/>
    <property type="match status" value="1"/>
</dbReference>
<dbReference type="GO" id="GO:0000976">
    <property type="term" value="F:transcription cis-regulatory region binding"/>
    <property type="evidence" value="ECO:0007669"/>
    <property type="project" value="TreeGrafter"/>
</dbReference>
<dbReference type="GO" id="GO:0003700">
    <property type="term" value="F:DNA-binding transcription factor activity"/>
    <property type="evidence" value="ECO:0007669"/>
    <property type="project" value="TreeGrafter"/>
</dbReference>
<dbReference type="EMBL" id="MSPP01000008">
    <property type="protein sequence ID" value="OUD08108.1"/>
    <property type="molecule type" value="Genomic_DNA"/>
</dbReference>
<keyword evidence="6" id="KW-1185">Reference proteome</keyword>
<dbReference type="PANTHER" id="PTHR30146">
    <property type="entry name" value="LACI-RELATED TRANSCRIPTIONAL REPRESSOR"/>
    <property type="match status" value="1"/>
</dbReference>
<dbReference type="RefSeq" id="WP_086452500.1">
    <property type="nucleotide sequence ID" value="NZ_MSPP01000008.1"/>
</dbReference>
<dbReference type="Pfam" id="PF00356">
    <property type="entry name" value="LacI"/>
    <property type="match status" value="1"/>
</dbReference>
<evidence type="ECO:0000256" key="3">
    <source>
        <dbReference type="ARBA" id="ARBA00023163"/>
    </source>
</evidence>
<feature type="domain" description="HTH lacI-type" evidence="4">
    <location>
        <begin position="18"/>
        <end position="72"/>
    </location>
</feature>
<organism evidence="5 6">
    <name type="scientific">Marivivens niveibacter</name>
    <dbReference type="NCBI Taxonomy" id="1930667"/>
    <lineage>
        <taxon>Bacteria</taxon>
        <taxon>Pseudomonadati</taxon>
        <taxon>Pseudomonadota</taxon>
        <taxon>Alphaproteobacteria</taxon>
        <taxon>Rhodobacterales</taxon>
        <taxon>Paracoccaceae</taxon>
        <taxon>Marivivens group</taxon>
        <taxon>Marivivens</taxon>
    </lineage>
</organism>
<gene>
    <name evidence="5" type="ORF">BVC71_14960</name>
</gene>
<dbReference type="SMART" id="SM00354">
    <property type="entry name" value="HTH_LACI"/>
    <property type="match status" value="1"/>
</dbReference>
<dbReference type="InterPro" id="IPR010982">
    <property type="entry name" value="Lambda_DNA-bd_dom_sf"/>
</dbReference>
<dbReference type="CDD" id="cd20009">
    <property type="entry name" value="PBP1_RafR-like"/>
    <property type="match status" value="1"/>
</dbReference>
<dbReference type="AlphaFoldDB" id="A0A251WVG2"/>
<dbReference type="OrthoDB" id="60111at2"/>
<evidence type="ECO:0000256" key="2">
    <source>
        <dbReference type="ARBA" id="ARBA00023125"/>
    </source>
</evidence>
<evidence type="ECO:0000259" key="4">
    <source>
        <dbReference type="PROSITE" id="PS50932"/>
    </source>
</evidence>
<dbReference type="InterPro" id="IPR000843">
    <property type="entry name" value="HTH_LacI"/>
</dbReference>
<name>A0A251WVG2_9RHOB</name>
<evidence type="ECO:0000313" key="6">
    <source>
        <dbReference type="Proteomes" id="UP000194664"/>
    </source>
</evidence>
<dbReference type="Proteomes" id="UP000194664">
    <property type="component" value="Unassembled WGS sequence"/>
</dbReference>
<evidence type="ECO:0000313" key="5">
    <source>
        <dbReference type="EMBL" id="OUD08108.1"/>
    </source>
</evidence>